<proteinExistence type="predicted"/>
<dbReference type="EMBL" id="BGPR01131721">
    <property type="protein sequence ID" value="GBN47432.1"/>
    <property type="molecule type" value="Genomic_DNA"/>
</dbReference>
<keyword evidence="2" id="KW-1185">Reference proteome</keyword>
<sequence length="96" mass="10728">MLCCVRVRISTTGRRYPSKCRTEIQKYVVKFQCEGSSRHFYWWPEDCQNRGGGDLVDLSSMTGGQRHCWDQLGVTPALRQSGAAETLGQISQSGAV</sequence>
<accession>A0A4Y2P8P5</accession>
<dbReference type="Proteomes" id="UP000499080">
    <property type="component" value="Unassembled WGS sequence"/>
</dbReference>
<evidence type="ECO:0000313" key="2">
    <source>
        <dbReference type="Proteomes" id="UP000499080"/>
    </source>
</evidence>
<protein>
    <submittedName>
        <fullName evidence="1">Uncharacterized protein</fullName>
    </submittedName>
</protein>
<comment type="caution">
    <text evidence="1">The sequence shown here is derived from an EMBL/GenBank/DDBJ whole genome shotgun (WGS) entry which is preliminary data.</text>
</comment>
<gene>
    <name evidence="1" type="ORF">AVEN_44235_1</name>
</gene>
<reference evidence="1 2" key="1">
    <citation type="journal article" date="2019" name="Sci. Rep.">
        <title>Orb-weaving spider Araneus ventricosus genome elucidates the spidroin gene catalogue.</title>
        <authorList>
            <person name="Kono N."/>
            <person name="Nakamura H."/>
            <person name="Ohtoshi R."/>
            <person name="Moran D.A.P."/>
            <person name="Shinohara A."/>
            <person name="Yoshida Y."/>
            <person name="Fujiwara M."/>
            <person name="Mori M."/>
            <person name="Tomita M."/>
            <person name="Arakawa K."/>
        </authorList>
    </citation>
    <scope>NUCLEOTIDE SEQUENCE [LARGE SCALE GENOMIC DNA]</scope>
</reference>
<dbReference type="AlphaFoldDB" id="A0A4Y2P8P5"/>
<organism evidence="1 2">
    <name type="scientific">Araneus ventricosus</name>
    <name type="common">Orbweaver spider</name>
    <name type="synonym">Epeira ventricosa</name>
    <dbReference type="NCBI Taxonomy" id="182803"/>
    <lineage>
        <taxon>Eukaryota</taxon>
        <taxon>Metazoa</taxon>
        <taxon>Ecdysozoa</taxon>
        <taxon>Arthropoda</taxon>
        <taxon>Chelicerata</taxon>
        <taxon>Arachnida</taxon>
        <taxon>Araneae</taxon>
        <taxon>Araneomorphae</taxon>
        <taxon>Entelegynae</taxon>
        <taxon>Araneoidea</taxon>
        <taxon>Araneidae</taxon>
        <taxon>Araneus</taxon>
    </lineage>
</organism>
<evidence type="ECO:0000313" key="1">
    <source>
        <dbReference type="EMBL" id="GBN47432.1"/>
    </source>
</evidence>
<name>A0A4Y2P8P5_ARAVE</name>